<dbReference type="InterPro" id="IPR020568">
    <property type="entry name" value="Ribosomal_Su5_D2-typ_SF"/>
</dbReference>
<dbReference type="PANTHER" id="PTHR10046">
    <property type="entry name" value="ATP DEPENDENT LON PROTEASE FAMILY MEMBER"/>
    <property type="match status" value="1"/>
</dbReference>
<dbReference type="Pfam" id="PF05362">
    <property type="entry name" value="Lon_C"/>
    <property type="match status" value="1"/>
</dbReference>
<evidence type="ECO:0000256" key="1">
    <source>
        <dbReference type="SAM" id="Phobius"/>
    </source>
</evidence>
<dbReference type="GO" id="GO:0005524">
    <property type="term" value="F:ATP binding"/>
    <property type="evidence" value="ECO:0007669"/>
    <property type="project" value="InterPro"/>
</dbReference>
<feature type="domain" description="PDZ" evidence="3">
    <location>
        <begin position="152"/>
        <end position="219"/>
    </location>
</feature>
<reference evidence="5" key="1">
    <citation type="journal article" date="2013" name="Genome Announc.">
        <title>First genome sequence of a syntrophic acetate-oxidizing bacterium, Tepidanaerobacter acetatoxydans strain Re1.</title>
        <authorList>
            <person name="Manzoor S."/>
            <person name="Bongcam-Rudloff E."/>
            <person name="Schnurer A."/>
            <person name="Muller B."/>
        </authorList>
    </citation>
    <scope>NUCLEOTIDE SEQUENCE [LARGE SCALE GENOMIC DNA]</scope>
    <source>
        <strain evidence="5">Re1</strain>
    </source>
</reference>
<keyword evidence="5" id="KW-1185">Reference proteome</keyword>
<accession>F4LVL0</accession>
<proteinExistence type="predicted"/>
<dbReference type="GO" id="GO:0004176">
    <property type="term" value="F:ATP-dependent peptidase activity"/>
    <property type="evidence" value="ECO:0007669"/>
    <property type="project" value="InterPro"/>
</dbReference>
<protein>
    <submittedName>
        <fullName evidence="4">PDZ/DHR/GLGF domain protein</fullName>
    </submittedName>
</protein>
<dbReference type="SUPFAM" id="SSF50156">
    <property type="entry name" value="PDZ domain-like"/>
    <property type="match status" value="1"/>
</dbReference>
<feature type="transmembrane region" description="Helical" evidence="1">
    <location>
        <begin position="30"/>
        <end position="48"/>
    </location>
</feature>
<dbReference type="STRING" id="1209989.TepRe1_1450"/>
<dbReference type="KEGG" id="tep:TepRe1_1450"/>
<dbReference type="EMBL" id="HF563609">
    <property type="protein sequence ID" value="CDI40741.1"/>
    <property type="molecule type" value="Genomic_DNA"/>
</dbReference>
<dbReference type="GO" id="GO:0030163">
    <property type="term" value="P:protein catabolic process"/>
    <property type="evidence" value="ECO:0007669"/>
    <property type="project" value="InterPro"/>
</dbReference>
<dbReference type="Proteomes" id="UP000010802">
    <property type="component" value="Chromosome"/>
</dbReference>
<evidence type="ECO:0000313" key="5">
    <source>
        <dbReference type="Proteomes" id="UP000010802"/>
    </source>
</evidence>
<dbReference type="GO" id="GO:0006508">
    <property type="term" value="P:proteolysis"/>
    <property type="evidence" value="ECO:0007669"/>
    <property type="project" value="InterPro"/>
</dbReference>
<dbReference type="HOGENOM" id="CLU_042037_2_0_9"/>
<dbReference type="InterPro" id="IPR014721">
    <property type="entry name" value="Ribsml_uS5_D2-typ_fold_subgr"/>
</dbReference>
<dbReference type="Gene3D" id="3.30.230.10">
    <property type="match status" value="1"/>
</dbReference>
<dbReference type="SUPFAM" id="SSF54211">
    <property type="entry name" value="Ribosomal protein S5 domain 2-like"/>
    <property type="match status" value="1"/>
</dbReference>
<feature type="domain" description="Lon proteolytic" evidence="2">
    <location>
        <begin position="259"/>
        <end position="351"/>
    </location>
</feature>
<evidence type="ECO:0000313" key="4">
    <source>
        <dbReference type="EMBL" id="CDI40741.1"/>
    </source>
</evidence>
<sequence length="356" mass="39778">MHIIKNGRQMILPEKSIEKRIIMVSKQRKRSLQVITIIILLLGLNYYLGQTYTIVAPGITVDLKEIVTVENGSKHKEGSFFLTTVSSRTLNIPLLFYAAVDPYVNIERKEQMIPTGWDMQQYMDYMRRWMEESQKIAEVVALRKAGYNTQILGDGAQVVEIMPESTAKGKLLPGDIIKKVDKEKVNLAEEVVKKVSNHNIGEMVELEVERQNKTITVFIPTMESKTEKGKSVIGIYITTLNWKPILPLKIDIDTGDIGGPSAGSMLTMEILNQLSSENLTKGHKIAGTGTISLDEQIGEIGGVQQKVKAAYRDGAEIFFVPERNANDAVKAAEGLNIEIISVTKLDDILDYLEELK</sequence>
<keyword evidence="1" id="KW-0812">Transmembrane</keyword>
<dbReference type="InterPro" id="IPR036034">
    <property type="entry name" value="PDZ_sf"/>
</dbReference>
<dbReference type="InterPro" id="IPR008269">
    <property type="entry name" value="Lon_proteolytic"/>
</dbReference>
<gene>
    <name evidence="4" type="ordered locus">TEPIRE1_1561</name>
</gene>
<dbReference type="KEGG" id="tae:TepiRe1_1561"/>
<dbReference type="GO" id="GO:0004252">
    <property type="term" value="F:serine-type endopeptidase activity"/>
    <property type="evidence" value="ECO:0007669"/>
    <property type="project" value="InterPro"/>
</dbReference>
<organism evidence="4 5">
    <name type="scientific">Tepidanaerobacter acetatoxydans (strain DSM 21804 / JCM 16047 / Re1)</name>
    <dbReference type="NCBI Taxonomy" id="1209989"/>
    <lineage>
        <taxon>Bacteria</taxon>
        <taxon>Bacillati</taxon>
        <taxon>Bacillota</taxon>
        <taxon>Clostridia</taxon>
        <taxon>Thermosediminibacterales</taxon>
        <taxon>Tepidanaerobacteraceae</taxon>
        <taxon>Tepidanaerobacter</taxon>
    </lineage>
</organism>
<dbReference type="InterPro" id="IPR027065">
    <property type="entry name" value="Lon_Prtase"/>
</dbReference>
<evidence type="ECO:0000259" key="3">
    <source>
        <dbReference type="Pfam" id="PF13180"/>
    </source>
</evidence>
<keyword evidence="1" id="KW-1133">Transmembrane helix</keyword>
<name>F4LVL0_TEPAE</name>
<dbReference type="eggNOG" id="COG3480">
    <property type="taxonomic scope" value="Bacteria"/>
</dbReference>
<evidence type="ECO:0000259" key="2">
    <source>
        <dbReference type="Pfam" id="PF05362"/>
    </source>
</evidence>
<dbReference type="MEROPS" id="S16.012"/>
<dbReference type="AlphaFoldDB" id="F4LVL0"/>
<dbReference type="Pfam" id="PF13180">
    <property type="entry name" value="PDZ_2"/>
    <property type="match status" value="1"/>
</dbReference>
<keyword evidence="1" id="KW-0472">Membrane</keyword>
<dbReference type="InterPro" id="IPR001478">
    <property type="entry name" value="PDZ"/>
</dbReference>